<name>A0AAV6XWP4_9LAMI</name>
<feature type="region of interest" description="Disordered" evidence="1">
    <location>
        <begin position="74"/>
        <end position="97"/>
    </location>
</feature>
<reference evidence="2" key="1">
    <citation type="submission" date="2019-10" db="EMBL/GenBank/DDBJ databases">
        <authorList>
            <person name="Zhang R."/>
            <person name="Pan Y."/>
            <person name="Wang J."/>
            <person name="Ma R."/>
            <person name="Yu S."/>
        </authorList>
    </citation>
    <scope>NUCLEOTIDE SEQUENCE</scope>
    <source>
        <strain evidence="2">LA-IB0</strain>
        <tissue evidence="2">Leaf</tissue>
    </source>
</reference>
<dbReference type="AlphaFoldDB" id="A0AAV6XWP4"/>
<keyword evidence="3" id="KW-1185">Reference proteome</keyword>
<evidence type="ECO:0000313" key="2">
    <source>
        <dbReference type="EMBL" id="KAG8385047.1"/>
    </source>
</evidence>
<dbReference type="Proteomes" id="UP000826271">
    <property type="component" value="Unassembled WGS sequence"/>
</dbReference>
<protein>
    <submittedName>
        <fullName evidence="2">Uncharacterized protein</fullName>
    </submittedName>
</protein>
<evidence type="ECO:0000256" key="1">
    <source>
        <dbReference type="SAM" id="MobiDB-lite"/>
    </source>
</evidence>
<proteinExistence type="predicted"/>
<gene>
    <name evidence="2" type="ORF">BUALT_Bualt03G0000800</name>
</gene>
<sequence>MMFSVDQRSRGSVEVQIWAACLPWFRNGEGSRRRLSAVATGARFRIIIMNNNNNNAGPKSPSPVTTTNGDDAFGDWESDRTTFNGPTSYRSRDSDATERERLRVSDIIRKLKVGCESPPPRVKTTSSPDQSEQRCFPLWLRLVHHASGAARHIMICSCRWSVIGKTNFKDLEHVRPFPNLSPRPHSETAKFLHNIEINTHTKDEEASKQQEVTGTNYELTDYCTDKGDYSNNETYLVSDVSHTEVGWEELQSDYDEQQEEVGSNREWIDEVSRPRSDWEGLRQARYQEMLDPFSDNQEIRSLLARFTNLLYL</sequence>
<dbReference type="PANTHER" id="PTHR47820">
    <property type="entry name" value="BNAC05G24000D PROTEIN"/>
    <property type="match status" value="1"/>
</dbReference>
<comment type="caution">
    <text evidence="2">The sequence shown here is derived from an EMBL/GenBank/DDBJ whole genome shotgun (WGS) entry which is preliminary data.</text>
</comment>
<organism evidence="2 3">
    <name type="scientific">Buddleja alternifolia</name>
    <dbReference type="NCBI Taxonomy" id="168488"/>
    <lineage>
        <taxon>Eukaryota</taxon>
        <taxon>Viridiplantae</taxon>
        <taxon>Streptophyta</taxon>
        <taxon>Embryophyta</taxon>
        <taxon>Tracheophyta</taxon>
        <taxon>Spermatophyta</taxon>
        <taxon>Magnoliopsida</taxon>
        <taxon>eudicotyledons</taxon>
        <taxon>Gunneridae</taxon>
        <taxon>Pentapetalae</taxon>
        <taxon>asterids</taxon>
        <taxon>lamiids</taxon>
        <taxon>Lamiales</taxon>
        <taxon>Scrophulariaceae</taxon>
        <taxon>Buddlejeae</taxon>
        <taxon>Buddleja</taxon>
    </lineage>
</organism>
<dbReference type="PANTHER" id="PTHR47820:SF3">
    <property type="entry name" value="OS07G0499800 PROTEIN"/>
    <property type="match status" value="1"/>
</dbReference>
<accession>A0AAV6XWP4</accession>
<dbReference type="EMBL" id="WHWC01000003">
    <property type="protein sequence ID" value="KAG8385047.1"/>
    <property type="molecule type" value="Genomic_DNA"/>
</dbReference>
<evidence type="ECO:0000313" key="3">
    <source>
        <dbReference type="Proteomes" id="UP000826271"/>
    </source>
</evidence>